<dbReference type="EMBL" id="JWZT01000522">
    <property type="protein sequence ID" value="KII74138.1"/>
    <property type="molecule type" value="Genomic_DNA"/>
</dbReference>
<gene>
    <name evidence="1" type="ORF">RF11_12985</name>
</gene>
<evidence type="ECO:0000313" key="2">
    <source>
        <dbReference type="Proteomes" id="UP000031668"/>
    </source>
</evidence>
<reference evidence="1 2" key="1">
    <citation type="journal article" date="2014" name="Genome Biol. Evol.">
        <title>The genome of the myxosporean Thelohanellus kitauei shows adaptations to nutrient acquisition within its fish host.</title>
        <authorList>
            <person name="Yang Y."/>
            <person name="Xiong J."/>
            <person name="Zhou Z."/>
            <person name="Huo F."/>
            <person name="Miao W."/>
            <person name="Ran C."/>
            <person name="Liu Y."/>
            <person name="Zhang J."/>
            <person name="Feng J."/>
            <person name="Wang M."/>
            <person name="Wang M."/>
            <person name="Wang L."/>
            <person name="Yao B."/>
        </authorList>
    </citation>
    <scope>NUCLEOTIDE SEQUENCE [LARGE SCALE GENOMIC DNA]</scope>
    <source>
        <strain evidence="1">Wuqing</strain>
    </source>
</reference>
<organism evidence="1 2">
    <name type="scientific">Thelohanellus kitauei</name>
    <name type="common">Myxosporean</name>
    <dbReference type="NCBI Taxonomy" id="669202"/>
    <lineage>
        <taxon>Eukaryota</taxon>
        <taxon>Metazoa</taxon>
        <taxon>Cnidaria</taxon>
        <taxon>Myxozoa</taxon>
        <taxon>Myxosporea</taxon>
        <taxon>Bivalvulida</taxon>
        <taxon>Platysporina</taxon>
        <taxon>Myxobolidae</taxon>
        <taxon>Thelohanellus</taxon>
    </lineage>
</organism>
<proteinExistence type="predicted"/>
<protein>
    <submittedName>
        <fullName evidence="1">Uncharacterized protein</fullName>
    </submittedName>
</protein>
<evidence type="ECO:0000313" key="1">
    <source>
        <dbReference type="EMBL" id="KII74138.1"/>
    </source>
</evidence>
<sequence>MEQEPLILDDLSSVNAELISKFNTFKKQNQQLLSVYISDLKEIIRLIKEKKFTRAKAKSNGLKELKPDLYSMHTDYQKLHQFTSEIKLILQKVNSLIFKSQCNVQ</sequence>
<keyword evidence="2" id="KW-1185">Reference proteome</keyword>
<dbReference type="AlphaFoldDB" id="A0A0C2JXE6"/>
<dbReference type="Proteomes" id="UP000031668">
    <property type="component" value="Unassembled WGS sequence"/>
</dbReference>
<comment type="caution">
    <text evidence="1">The sequence shown here is derived from an EMBL/GenBank/DDBJ whole genome shotgun (WGS) entry which is preliminary data.</text>
</comment>
<accession>A0A0C2JXE6</accession>
<name>A0A0C2JXE6_THEKT</name>